<dbReference type="AlphaFoldDB" id="A0A428PIY2"/>
<dbReference type="Proteomes" id="UP000288168">
    <property type="component" value="Unassembled WGS sequence"/>
</dbReference>
<dbReference type="InterPro" id="IPR029063">
    <property type="entry name" value="SAM-dependent_MTases_sf"/>
</dbReference>
<dbReference type="STRING" id="1325734.A0A428PIY2"/>
<evidence type="ECO:0000256" key="1">
    <source>
        <dbReference type="ARBA" id="ARBA00038158"/>
    </source>
</evidence>
<proteinExistence type="inferred from homology"/>
<dbReference type="CDD" id="cd02440">
    <property type="entry name" value="AdoMet_MTases"/>
    <property type="match status" value="1"/>
</dbReference>
<dbReference type="Pfam" id="PF13489">
    <property type="entry name" value="Methyltransf_23"/>
    <property type="match status" value="1"/>
</dbReference>
<evidence type="ECO:0000313" key="4">
    <source>
        <dbReference type="Proteomes" id="UP000288168"/>
    </source>
</evidence>
<dbReference type="GO" id="GO:0008168">
    <property type="term" value="F:methyltransferase activity"/>
    <property type="evidence" value="ECO:0007669"/>
    <property type="project" value="TreeGrafter"/>
</dbReference>
<organism evidence="3 4">
    <name type="scientific">Fusarium duplospermum</name>
    <dbReference type="NCBI Taxonomy" id="1325734"/>
    <lineage>
        <taxon>Eukaryota</taxon>
        <taxon>Fungi</taxon>
        <taxon>Dikarya</taxon>
        <taxon>Ascomycota</taxon>
        <taxon>Pezizomycotina</taxon>
        <taxon>Sordariomycetes</taxon>
        <taxon>Hypocreomycetidae</taxon>
        <taxon>Hypocreales</taxon>
        <taxon>Nectriaceae</taxon>
        <taxon>Fusarium</taxon>
        <taxon>Fusarium solani species complex</taxon>
    </lineage>
</organism>
<reference evidence="3 4" key="1">
    <citation type="submission" date="2017-06" db="EMBL/GenBank/DDBJ databases">
        <title>Comparative genomic analysis of Ambrosia Fusariam Clade fungi.</title>
        <authorList>
            <person name="Stajich J.E."/>
            <person name="Carrillo J."/>
            <person name="Kijimoto T."/>
            <person name="Eskalen A."/>
            <person name="O'Donnell K."/>
            <person name="Kasson M."/>
        </authorList>
    </citation>
    <scope>NUCLEOTIDE SEQUENCE [LARGE SCALE GENOMIC DNA]</scope>
    <source>
        <strain evidence="3 4">NRRL62584</strain>
    </source>
</reference>
<name>A0A428PIY2_9HYPO</name>
<evidence type="ECO:0000313" key="3">
    <source>
        <dbReference type="EMBL" id="RSL53011.1"/>
    </source>
</evidence>
<dbReference type="PANTHER" id="PTHR43591">
    <property type="entry name" value="METHYLTRANSFERASE"/>
    <property type="match status" value="1"/>
</dbReference>
<sequence>MADSTSPVAASSPKSRKSNRPPAVEAAPIEVGDENPAGDGDSTLGTDASSSSASISSSILDYRTMHGRTYHSERETAQYWAPNDDLQNEVMDIHHHLLTIASEDKLHHAPIKKDIEKALDIGTGTGKTSPESHFGRKFLTILLGMQESGLCNDFADEFSATEVIGTDLSPIQPSWVPPNLKFDIEDCTQPWTFRPNTFDYIHIRYLVGSVKDWNSLFEEAFRACRPGGWVESFEGVPIMQSDDGSVPDDSAMAGWGKTFIEAGKKLERSFTVVDDNVQEECMAAAGLIDIESSIFKGSWIPIGRWPKDQNYRNIGLFAQEVLEGDVEGHVLHVADLAWGWSKEQVTVYCAKLRKEIRSGKHHPYYRIKIVYGRKPE</sequence>
<feature type="region of interest" description="Disordered" evidence="2">
    <location>
        <begin position="1"/>
        <end position="52"/>
    </location>
</feature>
<comment type="caution">
    <text evidence="3">The sequence shown here is derived from an EMBL/GenBank/DDBJ whole genome shotgun (WGS) entry which is preliminary data.</text>
</comment>
<keyword evidence="4" id="KW-1185">Reference proteome</keyword>
<dbReference type="PANTHER" id="PTHR43591:SF10">
    <property type="entry name" value="ABC TRANSMEMBRANE TYPE-1 DOMAIN-CONTAINING PROTEIN-RELATED"/>
    <property type="match status" value="1"/>
</dbReference>
<dbReference type="EMBL" id="NKCI01000128">
    <property type="protein sequence ID" value="RSL53011.1"/>
    <property type="molecule type" value="Genomic_DNA"/>
</dbReference>
<evidence type="ECO:0000256" key="2">
    <source>
        <dbReference type="SAM" id="MobiDB-lite"/>
    </source>
</evidence>
<protein>
    <recommendedName>
        <fullName evidence="5">Methyltransferase</fullName>
    </recommendedName>
</protein>
<evidence type="ECO:0008006" key="5">
    <source>
        <dbReference type="Google" id="ProtNLM"/>
    </source>
</evidence>
<dbReference type="OrthoDB" id="2013972at2759"/>
<dbReference type="Gene3D" id="3.40.50.150">
    <property type="entry name" value="Vaccinia Virus protein VP39"/>
    <property type="match status" value="1"/>
</dbReference>
<feature type="compositionally biased region" description="Low complexity" evidence="2">
    <location>
        <begin position="39"/>
        <end position="52"/>
    </location>
</feature>
<comment type="similarity">
    <text evidence="1">Belongs to the methyltransferase superfamily. LaeA methyltransferase family.</text>
</comment>
<gene>
    <name evidence="3" type="ORF">CEP54_010644</name>
</gene>
<accession>A0A428PIY2</accession>
<dbReference type="SUPFAM" id="SSF53335">
    <property type="entry name" value="S-adenosyl-L-methionine-dependent methyltransferases"/>
    <property type="match status" value="1"/>
</dbReference>